<evidence type="ECO:0000259" key="3">
    <source>
        <dbReference type="PROSITE" id="PS50042"/>
    </source>
</evidence>
<organism evidence="4 5">
    <name type="scientific">Perkinsus olseni</name>
    <name type="common">Perkinsus atlanticus</name>
    <dbReference type="NCBI Taxonomy" id="32597"/>
    <lineage>
        <taxon>Eukaryota</taxon>
        <taxon>Sar</taxon>
        <taxon>Alveolata</taxon>
        <taxon>Perkinsozoa</taxon>
        <taxon>Perkinsea</taxon>
        <taxon>Perkinsida</taxon>
        <taxon>Perkinsidae</taxon>
        <taxon>Perkinsus</taxon>
    </lineage>
</organism>
<dbReference type="AlphaFoldDB" id="A0A7J6SS41"/>
<dbReference type="Proteomes" id="UP000553632">
    <property type="component" value="Unassembled WGS sequence"/>
</dbReference>
<dbReference type="SUPFAM" id="SSF51206">
    <property type="entry name" value="cAMP-binding domain-like"/>
    <property type="match status" value="1"/>
</dbReference>
<evidence type="ECO:0000256" key="2">
    <source>
        <dbReference type="SAM" id="Phobius"/>
    </source>
</evidence>
<keyword evidence="5" id="KW-1185">Reference proteome</keyword>
<feature type="transmembrane region" description="Helical" evidence="2">
    <location>
        <begin position="16"/>
        <end position="40"/>
    </location>
</feature>
<dbReference type="EMBL" id="JABANO010016080">
    <property type="protein sequence ID" value="KAF4735774.1"/>
    <property type="molecule type" value="Genomic_DNA"/>
</dbReference>
<comment type="caution">
    <text evidence="4">The sequence shown here is derived from an EMBL/GenBank/DDBJ whole genome shotgun (WGS) entry which is preliminary data.</text>
</comment>
<accession>A0A7J6SS41</accession>
<gene>
    <name evidence="4" type="primary">PNPLA6_14</name>
    <name evidence="4" type="ORF">FOZ63_027889</name>
</gene>
<dbReference type="CDD" id="cd00038">
    <property type="entry name" value="CAP_ED"/>
    <property type="match status" value="1"/>
</dbReference>
<keyword evidence="2" id="KW-1133">Transmembrane helix</keyword>
<keyword evidence="2" id="KW-0812">Transmembrane</keyword>
<protein>
    <submittedName>
        <fullName evidence="4">Neuropathy target esterase</fullName>
    </submittedName>
</protein>
<name>A0A7J6SS41_PEROL</name>
<dbReference type="InterPro" id="IPR018490">
    <property type="entry name" value="cNMP-bd_dom_sf"/>
</dbReference>
<dbReference type="InterPro" id="IPR000595">
    <property type="entry name" value="cNMP-bd_dom"/>
</dbReference>
<feature type="non-terminal residue" evidence="4">
    <location>
        <position position="216"/>
    </location>
</feature>
<evidence type="ECO:0000256" key="1">
    <source>
        <dbReference type="SAM" id="MobiDB-lite"/>
    </source>
</evidence>
<feature type="domain" description="Cyclic nucleotide-binding" evidence="3">
    <location>
        <begin position="126"/>
        <end position="216"/>
    </location>
</feature>
<feature type="region of interest" description="Disordered" evidence="1">
    <location>
        <begin position="49"/>
        <end position="91"/>
    </location>
</feature>
<dbReference type="InterPro" id="IPR014710">
    <property type="entry name" value="RmlC-like_jellyroll"/>
</dbReference>
<reference evidence="4 5" key="1">
    <citation type="submission" date="2020-04" db="EMBL/GenBank/DDBJ databases">
        <title>Perkinsus olseni comparative genomics.</title>
        <authorList>
            <person name="Bogema D.R."/>
        </authorList>
    </citation>
    <scope>NUCLEOTIDE SEQUENCE [LARGE SCALE GENOMIC DNA]</scope>
    <source>
        <strain evidence="4 5">ATCC PRA-207</strain>
    </source>
</reference>
<sequence>MASVSIVSRFADLLRFLFSAKVIVAACIVVVTYFALYYWVDRERRKRGKQGEMVERKPLHANQEYVDPEGESGESGTVDKPPLTRPSADKGLDMFVSDTDGGGFCSDDEPDEPTKLRAEFLRKCSAFSMLPSSTLMAVLKHVQLVSFKKGEKLFEEGTPRDRILIVHSGEVSVTTRGKHSSYKVPAGCAAVGLMFMLLSLDDVTTVPHVSTAVAIT</sequence>
<feature type="compositionally biased region" description="Basic and acidic residues" evidence="1">
    <location>
        <begin position="49"/>
        <end position="58"/>
    </location>
</feature>
<dbReference type="PROSITE" id="PS50042">
    <property type="entry name" value="CNMP_BINDING_3"/>
    <property type="match status" value="1"/>
</dbReference>
<dbReference type="Pfam" id="PF00027">
    <property type="entry name" value="cNMP_binding"/>
    <property type="match status" value="1"/>
</dbReference>
<proteinExistence type="predicted"/>
<evidence type="ECO:0000313" key="4">
    <source>
        <dbReference type="EMBL" id="KAF4735774.1"/>
    </source>
</evidence>
<keyword evidence="2" id="KW-0472">Membrane</keyword>
<dbReference type="Gene3D" id="2.60.120.10">
    <property type="entry name" value="Jelly Rolls"/>
    <property type="match status" value="1"/>
</dbReference>
<evidence type="ECO:0000313" key="5">
    <source>
        <dbReference type="Proteomes" id="UP000553632"/>
    </source>
</evidence>